<dbReference type="EMBL" id="ADLE01000001">
    <property type="protein sequence ID" value="EJZ66427.1"/>
    <property type="molecule type" value="Genomic_DNA"/>
</dbReference>
<accession>K0X4S1</accession>
<dbReference type="SUPFAM" id="SSF52777">
    <property type="entry name" value="CoA-dependent acyltransferases"/>
    <property type="match status" value="1"/>
</dbReference>
<dbReference type="GeneID" id="77847938"/>
<dbReference type="PANTHER" id="PTHR38474">
    <property type="entry name" value="SLR0299 PROTEIN"/>
    <property type="match status" value="1"/>
</dbReference>
<proteinExistence type="predicted"/>
<keyword evidence="3" id="KW-1185">Reference proteome</keyword>
<dbReference type="RefSeq" id="WP_008861101.1">
    <property type="nucleotide sequence ID" value="NZ_JH815203.1"/>
</dbReference>
<name>K0X4S1_9BACT</name>
<gene>
    <name evidence="2" type="ORF">HMPREF9448_00605</name>
</gene>
<dbReference type="AlphaFoldDB" id="K0X4S1"/>
<evidence type="ECO:0000256" key="1">
    <source>
        <dbReference type="PIRSR" id="PIRSR000440-1"/>
    </source>
</evidence>
<comment type="caution">
    <text evidence="2">The sequence shown here is derived from an EMBL/GenBank/DDBJ whole genome shotgun (WGS) entry which is preliminary data.</text>
</comment>
<dbReference type="eggNOG" id="COG4845">
    <property type="taxonomic scope" value="Bacteria"/>
</dbReference>
<dbReference type="Gene3D" id="3.30.559.10">
    <property type="entry name" value="Chloramphenicol acetyltransferase-like domain"/>
    <property type="match status" value="1"/>
</dbReference>
<organism evidence="2 3">
    <name type="scientific">Barnesiella intestinihominis YIT 11860</name>
    <dbReference type="NCBI Taxonomy" id="742726"/>
    <lineage>
        <taxon>Bacteria</taxon>
        <taxon>Pseudomonadati</taxon>
        <taxon>Bacteroidota</taxon>
        <taxon>Bacteroidia</taxon>
        <taxon>Bacteroidales</taxon>
        <taxon>Barnesiellaceae</taxon>
        <taxon>Barnesiella</taxon>
    </lineage>
</organism>
<dbReference type="InterPro" id="IPR001707">
    <property type="entry name" value="Cmp_AcTrfase"/>
</dbReference>
<dbReference type="OrthoDB" id="9801766at2"/>
<dbReference type="STRING" id="742726.HMPREF9448_00605"/>
<dbReference type="Proteomes" id="UP000006044">
    <property type="component" value="Unassembled WGS sequence"/>
</dbReference>
<dbReference type="HOGENOM" id="CLU_093121_0_0_10"/>
<dbReference type="PATRIC" id="fig|742726.3.peg.634"/>
<dbReference type="InterPro" id="IPR023213">
    <property type="entry name" value="CAT-like_dom_sf"/>
</dbReference>
<dbReference type="PIRSF" id="PIRSF000440">
    <property type="entry name" value="CAT"/>
    <property type="match status" value="1"/>
</dbReference>
<dbReference type="PANTHER" id="PTHR38474:SF1">
    <property type="entry name" value="SLR0299 PROTEIN"/>
    <property type="match status" value="1"/>
</dbReference>
<evidence type="ECO:0000313" key="3">
    <source>
        <dbReference type="Proteomes" id="UP000006044"/>
    </source>
</evidence>
<dbReference type="GO" id="GO:0008811">
    <property type="term" value="F:chloramphenicol O-acetyltransferase activity"/>
    <property type="evidence" value="ECO:0007669"/>
    <property type="project" value="InterPro"/>
</dbReference>
<sequence>MTKTKLNIESWNRKEHFRFFSAFDDPFFGITTNVDFTTIYLEAKHDSQSFFLYSLHHILTKANETDEFKLRIEEGNSVVKYDTIHVSPTIGREDGTFGFAFFEYIPDRNDFIQQAIQEITRVKNSTGLSFSKNTGREDVIRYSSIPWFSFSEMKHAVSFKNGDSVPRISTGKLIDTNGKMLLPISICAHHGLMDGKHVAQFLNKLSEP</sequence>
<evidence type="ECO:0000313" key="2">
    <source>
        <dbReference type="EMBL" id="EJZ66427.1"/>
    </source>
</evidence>
<protein>
    <recommendedName>
        <fullName evidence="4">Chloramphenicol O-acetyltransferase</fullName>
    </recommendedName>
</protein>
<dbReference type="Pfam" id="PF00302">
    <property type="entry name" value="CAT"/>
    <property type="match status" value="1"/>
</dbReference>
<evidence type="ECO:0008006" key="4">
    <source>
        <dbReference type="Google" id="ProtNLM"/>
    </source>
</evidence>
<dbReference type="SMART" id="SM01059">
    <property type="entry name" value="CAT"/>
    <property type="match status" value="1"/>
</dbReference>
<reference evidence="2 3" key="1">
    <citation type="submission" date="2012-08" db="EMBL/GenBank/DDBJ databases">
        <title>The Genome Sequence of Barnesiella intestinihominis YIT 11860.</title>
        <authorList>
            <consortium name="The Broad Institute Genome Sequencing Platform"/>
            <person name="Earl A."/>
            <person name="Ward D."/>
            <person name="Feldgarden M."/>
            <person name="Gevers D."/>
            <person name="Morotomi M."/>
            <person name="Walker B."/>
            <person name="Young S.K."/>
            <person name="Zeng Q."/>
            <person name="Gargeya S."/>
            <person name="Fitzgerald M."/>
            <person name="Haas B."/>
            <person name="Abouelleil A."/>
            <person name="Alvarado L."/>
            <person name="Arachchi H.M."/>
            <person name="Berlin A.M."/>
            <person name="Chapman S.B."/>
            <person name="Goldberg J."/>
            <person name="Griggs A."/>
            <person name="Gujja S."/>
            <person name="Hansen M."/>
            <person name="Howarth C."/>
            <person name="Imamovic A."/>
            <person name="Larimer J."/>
            <person name="McCowen C."/>
            <person name="Montmayeur A."/>
            <person name="Murphy C."/>
            <person name="Neiman D."/>
            <person name="Pearson M."/>
            <person name="Priest M."/>
            <person name="Roberts A."/>
            <person name="Saif S."/>
            <person name="Shea T."/>
            <person name="Sisk P."/>
            <person name="Sykes S."/>
            <person name="Wortman J."/>
            <person name="Nusbaum C."/>
            <person name="Birren B."/>
        </authorList>
    </citation>
    <scope>NUCLEOTIDE SEQUENCE [LARGE SCALE GENOMIC DNA]</scope>
    <source>
        <strain evidence="2 3">YIT 11860</strain>
    </source>
</reference>
<feature type="active site" description="Proton acceptor" evidence="1">
    <location>
        <position position="190"/>
    </location>
</feature>